<accession>A0A3M7KZ94</accession>
<gene>
    <name evidence="7" type="ORF">APUTEX25_002042</name>
</gene>
<proteinExistence type="inferred from homology"/>
<dbReference type="SMART" id="SM00382">
    <property type="entry name" value="AAA"/>
    <property type="match status" value="1"/>
</dbReference>
<sequence length="486" mass="52481">APDPHLAPVRSVSGSLDIPLLPAQSASETLIEFRDVYKSFGDKHILRGASFCVRRGEAVGIIGGSGTGKSTTLRIAAGLLQPDAGQVLVRGVERVGLMADQPDSDGALVMGLVFQSAALFDSLTVGENVGFLLLEHSKLPKTRIKKLVAAALRKVGLRGVENLMPSELSGGMKKRVALARAIIRDDQHAQAEQLIMYDEPTAGLDPVASTVVEDLIRGMHTPTSARSRGGITSYMVVTHQHSTIRRAVDRLIFLNDGKVVWQGTVKEFDACDVPIVRQFASGSLDGPITYRRMAKILLLAGDFVEVLEVFVPFQALQAFGFQVDAVTPGKKRGDTVRTAVHDFEGDQTYTEKRGHNFTLNFDFDEALTRLDTYDGLVIPGGRAPEYLRLNPQVLQIVRHFFERDAPVAAICHGIQILSAAGVLKGRTSTAYPAVAPEVRLAGGEFSEVEATEVVVQGNLITSPAWPGHPKWLAAFVKALGYNVSKA</sequence>
<feature type="domain" description="ABC transporter" evidence="6">
    <location>
        <begin position="31"/>
        <end position="281"/>
    </location>
</feature>
<evidence type="ECO:0000313" key="7">
    <source>
        <dbReference type="EMBL" id="RMZ54466.1"/>
    </source>
</evidence>
<dbReference type="InterPro" id="IPR003593">
    <property type="entry name" value="AAA+_ATPase"/>
</dbReference>
<feature type="non-terminal residue" evidence="7">
    <location>
        <position position="1"/>
    </location>
</feature>
<dbReference type="Gene3D" id="3.40.50.880">
    <property type="match status" value="1"/>
</dbReference>
<dbReference type="Pfam" id="PF00005">
    <property type="entry name" value="ABC_tran"/>
    <property type="match status" value="1"/>
</dbReference>
<keyword evidence="2" id="KW-0813">Transport</keyword>
<dbReference type="NCBIfam" id="TIGR01382">
    <property type="entry name" value="PfpI"/>
    <property type="match status" value="1"/>
</dbReference>
<keyword evidence="4" id="KW-0067">ATP-binding</keyword>
<dbReference type="PROSITE" id="PS00211">
    <property type="entry name" value="ABC_TRANSPORTER_1"/>
    <property type="match status" value="1"/>
</dbReference>
<name>A0A3M7KZ94_AUXPR</name>
<evidence type="ECO:0000256" key="3">
    <source>
        <dbReference type="ARBA" id="ARBA00022741"/>
    </source>
</evidence>
<dbReference type="Pfam" id="PF01965">
    <property type="entry name" value="DJ-1_PfpI"/>
    <property type="match status" value="1"/>
</dbReference>
<dbReference type="InterPro" id="IPR029062">
    <property type="entry name" value="Class_I_gatase-like"/>
</dbReference>
<dbReference type="GO" id="GO:0016887">
    <property type="term" value="F:ATP hydrolysis activity"/>
    <property type="evidence" value="ECO:0007669"/>
    <property type="project" value="InterPro"/>
</dbReference>
<dbReference type="PANTHER" id="PTHR43023:SF3">
    <property type="entry name" value="PROTEIN TRIGALACTOSYLDIACYLGLYCEROL 3, CHLOROPLASTIC"/>
    <property type="match status" value="1"/>
</dbReference>
<comment type="caution">
    <text evidence="7">The sequence shown here is derived from an EMBL/GenBank/DDBJ whole genome shotgun (WGS) entry which is preliminary data.</text>
</comment>
<evidence type="ECO:0000313" key="8">
    <source>
        <dbReference type="Proteomes" id="UP000279271"/>
    </source>
</evidence>
<dbReference type="InterPro" id="IPR003439">
    <property type="entry name" value="ABC_transporter-like_ATP-bd"/>
</dbReference>
<dbReference type="PROSITE" id="PS51273">
    <property type="entry name" value="GATASE_TYPE_1"/>
    <property type="match status" value="1"/>
</dbReference>
<dbReference type="InterPro" id="IPR006286">
    <property type="entry name" value="C56_PfpI-like"/>
</dbReference>
<reference evidence="8" key="1">
    <citation type="journal article" date="2018" name="Algal Res.">
        <title>Characterization of plant carbon substrate utilization by Auxenochlorella protothecoides.</title>
        <authorList>
            <person name="Vogler B.W."/>
            <person name="Starkenburg S.R."/>
            <person name="Sudasinghe N."/>
            <person name="Schambach J.Y."/>
            <person name="Rollin J.A."/>
            <person name="Pattathil S."/>
            <person name="Barry A.N."/>
        </authorList>
    </citation>
    <scope>NUCLEOTIDE SEQUENCE [LARGE SCALE GENOMIC DNA]</scope>
    <source>
        <strain evidence="8">UTEX 25</strain>
    </source>
</reference>
<keyword evidence="5" id="KW-0315">Glutamine amidotransferase</keyword>
<dbReference type="Gene3D" id="3.40.50.300">
    <property type="entry name" value="P-loop containing nucleotide triphosphate hydrolases"/>
    <property type="match status" value="1"/>
</dbReference>
<comment type="similarity">
    <text evidence="1">Belongs to the peptidase C56 family.</text>
</comment>
<dbReference type="InterPro" id="IPR017871">
    <property type="entry name" value="ABC_transporter-like_CS"/>
</dbReference>
<dbReference type="InterPro" id="IPR027417">
    <property type="entry name" value="P-loop_NTPase"/>
</dbReference>
<dbReference type="CDD" id="cd03169">
    <property type="entry name" value="GATase1_PfpI_1"/>
    <property type="match status" value="1"/>
</dbReference>
<dbReference type="PANTHER" id="PTHR43023">
    <property type="entry name" value="PROTEIN TRIGALACTOSYLDIACYLGLYCEROL 3, CHLOROPLASTIC"/>
    <property type="match status" value="1"/>
</dbReference>
<evidence type="ECO:0000256" key="2">
    <source>
        <dbReference type="ARBA" id="ARBA00022448"/>
    </source>
</evidence>
<evidence type="ECO:0000256" key="1">
    <source>
        <dbReference type="ARBA" id="ARBA00008542"/>
    </source>
</evidence>
<dbReference type="AlphaFoldDB" id="A0A3M7KZ94"/>
<dbReference type="GO" id="GO:0005524">
    <property type="term" value="F:ATP binding"/>
    <property type="evidence" value="ECO:0007669"/>
    <property type="project" value="UniProtKB-KW"/>
</dbReference>
<dbReference type="EMBL" id="QOKY01000179">
    <property type="protein sequence ID" value="RMZ54466.1"/>
    <property type="molecule type" value="Genomic_DNA"/>
</dbReference>
<evidence type="ECO:0000256" key="5">
    <source>
        <dbReference type="ARBA" id="ARBA00022962"/>
    </source>
</evidence>
<dbReference type="SUPFAM" id="SSF52540">
    <property type="entry name" value="P-loop containing nucleoside triphosphate hydrolases"/>
    <property type="match status" value="1"/>
</dbReference>
<protein>
    <recommendedName>
        <fullName evidence="6">ABC transporter domain-containing protein</fullName>
    </recommendedName>
</protein>
<dbReference type="PROSITE" id="PS51276">
    <property type="entry name" value="PEPTIDASE_C56_PFPI"/>
    <property type="match status" value="1"/>
</dbReference>
<dbReference type="PROSITE" id="PS50893">
    <property type="entry name" value="ABC_TRANSPORTER_2"/>
    <property type="match status" value="1"/>
</dbReference>
<organism evidence="7 8">
    <name type="scientific">Auxenochlorella protothecoides</name>
    <name type="common">Green microalga</name>
    <name type="synonym">Chlorella protothecoides</name>
    <dbReference type="NCBI Taxonomy" id="3075"/>
    <lineage>
        <taxon>Eukaryota</taxon>
        <taxon>Viridiplantae</taxon>
        <taxon>Chlorophyta</taxon>
        <taxon>core chlorophytes</taxon>
        <taxon>Trebouxiophyceae</taxon>
        <taxon>Chlorellales</taxon>
        <taxon>Chlorellaceae</taxon>
        <taxon>Auxenochlorella</taxon>
    </lineage>
</organism>
<dbReference type="Proteomes" id="UP000279271">
    <property type="component" value="Unassembled WGS sequence"/>
</dbReference>
<keyword evidence="3" id="KW-0547">Nucleotide-binding</keyword>
<dbReference type="InterPro" id="IPR002818">
    <property type="entry name" value="DJ-1/PfpI"/>
</dbReference>
<dbReference type="SUPFAM" id="SSF52317">
    <property type="entry name" value="Class I glutamine amidotransferase-like"/>
    <property type="match status" value="1"/>
</dbReference>
<evidence type="ECO:0000256" key="4">
    <source>
        <dbReference type="ARBA" id="ARBA00022840"/>
    </source>
</evidence>
<evidence type="ECO:0000259" key="6">
    <source>
        <dbReference type="PROSITE" id="PS50893"/>
    </source>
</evidence>